<name>A0A6J4QZZ7_9ACTN</name>
<dbReference type="Gene3D" id="1.10.10.10">
    <property type="entry name" value="Winged helix-like DNA-binding domain superfamily/Winged helix DNA-binding domain"/>
    <property type="match status" value="1"/>
</dbReference>
<dbReference type="EMBL" id="CADCVG010000093">
    <property type="protein sequence ID" value="CAA9460100.1"/>
    <property type="molecule type" value="Genomic_DNA"/>
</dbReference>
<dbReference type="PRINTS" id="PR00038">
    <property type="entry name" value="HTHLUXR"/>
</dbReference>
<evidence type="ECO:0000256" key="2">
    <source>
        <dbReference type="ARBA" id="ARBA00023125"/>
    </source>
</evidence>
<reference evidence="5" key="1">
    <citation type="submission" date="2020-02" db="EMBL/GenBank/DDBJ databases">
        <authorList>
            <person name="Meier V. D."/>
        </authorList>
    </citation>
    <scope>NUCLEOTIDE SEQUENCE</scope>
    <source>
        <strain evidence="5">AVDCRST_MAG14</strain>
    </source>
</reference>
<dbReference type="GO" id="GO:0003677">
    <property type="term" value="F:DNA binding"/>
    <property type="evidence" value="ECO:0007669"/>
    <property type="project" value="UniProtKB-KW"/>
</dbReference>
<feature type="domain" description="HTH luxR-type" evidence="4">
    <location>
        <begin position="299"/>
        <end position="364"/>
    </location>
</feature>
<dbReference type="Gene3D" id="3.30.450.40">
    <property type="match status" value="1"/>
</dbReference>
<gene>
    <name evidence="5" type="ORF">AVDCRST_MAG14-2280</name>
</gene>
<dbReference type="CDD" id="cd06170">
    <property type="entry name" value="LuxR_C_like"/>
    <property type="match status" value="1"/>
</dbReference>
<protein>
    <recommendedName>
        <fullName evidence="4">HTH luxR-type domain-containing protein</fullName>
    </recommendedName>
</protein>
<keyword evidence="2" id="KW-0238">DNA-binding</keyword>
<dbReference type="InterPro" id="IPR016032">
    <property type="entry name" value="Sig_transdc_resp-reg_C-effctor"/>
</dbReference>
<sequence>MSNADLANERAFAEVRRLCLVGLDPTTLRQRVTERMRRAVSFEAYAAFTMDPANGLITHALQTIGDESGLRVFLEHVFFEDNVLEFDWMARNRLQAGLLSEATKGKLEQAPRYRELVGPEGYGYELRGAFSTGTQLWGGLALWREKGRPDFAARQVAFMRRVAPHIAAGLRAATLQQELHNDQDSEDDATGVLVLDQWGTVVQHNPAVERRLRELGNLGGRWREGESLPAPIWTVLGALKRALKPETDRDLNGSPYLRVRGRSGRWLTLQASRTEPTHMRPAESMVIIAPAGPKEVLHITASGYGLSPREQEVVDLVVRGASTRRISQALYISENTVKDHLKNIFGKVGVRDRRTLVKQLYLDTILP</sequence>
<dbReference type="Pfam" id="PF00196">
    <property type="entry name" value="GerE"/>
    <property type="match status" value="1"/>
</dbReference>
<dbReference type="PANTHER" id="PTHR44688:SF16">
    <property type="entry name" value="DNA-BINDING TRANSCRIPTIONAL ACTIVATOR DEVR_DOSR"/>
    <property type="match status" value="1"/>
</dbReference>
<dbReference type="PROSITE" id="PS50043">
    <property type="entry name" value="HTH_LUXR_2"/>
    <property type="match status" value="1"/>
</dbReference>
<evidence type="ECO:0000259" key="4">
    <source>
        <dbReference type="PROSITE" id="PS50043"/>
    </source>
</evidence>
<dbReference type="GO" id="GO:0006355">
    <property type="term" value="P:regulation of DNA-templated transcription"/>
    <property type="evidence" value="ECO:0007669"/>
    <property type="project" value="InterPro"/>
</dbReference>
<evidence type="ECO:0000313" key="5">
    <source>
        <dbReference type="EMBL" id="CAA9460100.1"/>
    </source>
</evidence>
<dbReference type="AlphaFoldDB" id="A0A6J4QZZ7"/>
<organism evidence="5">
    <name type="scientific">uncultured Rubrobacteraceae bacterium</name>
    <dbReference type="NCBI Taxonomy" id="349277"/>
    <lineage>
        <taxon>Bacteria</taxon>
        <taxon>Bacillati</taxon>
        <taxon>Actinomycetota</taxon>
        <taxon>Rubrobacteria</taxon>
        <taxon>Rubrobacterales</taxon>
        <taxon>Rubrobacteraceae</taxon>
        <taxon>environmental samples</taxon>
    </lineage>
</organism>
<evidence type="ECO:0000256" key="1">
    <source>
        <dbReference type="ARBA" id="ARBA00023015"/>
    </source>
</evidence>
<evidence type="ECO:0000256" key="3">
    <source>
        <dbReference type="ARBA" id="ARBA00023163"/>
    </source>
</evidence>
<dbReference type="PROSITE" id="PS00622">
    <property type="entry name" value="HTH_LUXR_1"/>
    <property type="match status" value="1"/>
</dbReference>
<dbReference type="InterPro" id="IPR029016">
    <property type="entry name" value="GAF-like_dom_sf"/>
</dbReference>
<dbReference type="InterPro" id="IPR036388">
    <property type="entry name" value="WH-like_DNA-bd_sf"/>
</dbReference>
<dbReference type="SMART" id="SM00421">
    <property type="entry name" value="HTH_LUXR"/>
    <property type="match status" value="1"/>
</dbReference>
<dbReference type="InterPro" id="IPR000792">
    <property type="entry name" value="Tscrpt_reg_LuxR_C"/>
</dbReference>
<keyword evidence="3" id="KW-0804">Transcription</keyword>
<accession>A0A6J4QZZ7</accession>
<proteinExistence type="predicted"/>
<keyword evidence="1" id="KW-0805">Transcription regulation</keyword>
<dbReference type="PANTHER" id="PTHR44688">
    <property type="entry name" value="DNA-BINDING TRANSCRIPTIONAL ACTIVATOR DEVR_DOSR"/>
    <property type="match status" value="1"/>
</dbReference>
<dbReference type="SUPFAM" id="SSF46894">
    <property type="entry name" value="C-terminal effector domain of the bipartite response regulators"/>
    <property type="match status" value="1"/>
</dbReference>